<keyword evidence="1" id="KW-0812">Transmembrane</keyword>
<dbReference type="EMBL" id="ACEC01000130">
    <property type="protein sequence ID" value="EEG28615.1"/>
    <property type="molecule type" value="Genomic_DNA"/>
</dbReference>
<dbReference type="HOGENOM" id="CLU_3042070_0_0_9"/>
<reference evidence="2 3" key="1">
    <citation type="submission" date="2009-01" db="EMBL/GenBank/DDBJ databases">
        <authorList>
            <person name="Fulton L."/>
            <person name="Clifton S."/>
            <person name="Fulton B."/>
            <person name="Xu J."/>
            <person name="Minx P."/>
            <person name="Pepin K.H."/>
            <person name="Johnson M."/>
            <person name="Bhonagiri V."/>
            <person name="Nash W.E."/>
            <person name="Mardis E.R."/>
            <person name="Wilson R.K."/>
        </authorList>
    </citation>
    <scope>NUCLEOTIDE SEQUENCE [LARGE SCALE GENOMIC DNA]</scope>
    <source>
        <strain evidence="2 3">DSM 5476</strain>
    </source>
</reference>
<keyword evidence="1" id="KW-0472">Membrane</keyword>
<organism evidence="2 3">
    <name type="scientific">[Clostridium] methylpentosum DSM 5476</name>
    <dbReference type="NCBI Taxonomy" id="537013"/>
    <lineage>
        <taxon>Bacteria</taxon>
        <taxon>Bacillati</taxon>
        <taxon>Bacillota</taxon>
        <taxon>Clostridia</taxon>
        <taxon>Eubacteriales</taxon>
        <taxon>Oscillospiraceae</taxon>
        <taxon>Oscillospiraceae incertae sedis</taxon>
    </lineage>
</organism>
<comment type="caution">
    <text evidence="2">The sequence shown here is derived from an EMBL/GenBank/DDBJ whole genome shotgun (WGS) entry which is preliminary data.</text>
</comment>
<keyword evidence="1" id="KW-1133">Transmembrane helix</keyword>
<evidence type="ECO:0000313" key="3">
    <source>
        <dbReference type="Proteomes" id="UP000003340"/>
    </source>
</evidence>
<keyword evidence="3" id="KW-1185">Reference proteome</keyword>
<accession>C0EIV5</accession>
<dbReference type="AlphaFoldDB" id="C0EIV5"/>
<reference evidence="2 3" key="2">
    <citation type="submission" date="2009-02" db="EMBL/GenBank/DDBJ databases">
        <title>Draft genome sequence of Clostridium methylpentosum (DSM 5476).</title>
        <authorList>
            <person name="Sudarsanam P."/>
            <person name="Ley R."/>
            <person name="Guruge J."/>
            <person name="Turnbaugh P.J."/>
            <person name="Mahowald M."/>
            <person name="Liep D."/>
            <person name="Gordon J."/>
        </authorList>
    </citation>
    <scope>NUCLEOTIDE SEQUENCE [LARGE SCALE GENOMIC DNA]</scope>
    <source>
        <strain evidence="2 3">DSM 5476</strain>
    </source>
</reference>
<protein>
    <submittedName>
        <fullName evidence="2">Uncharacterized protein</fullName>
    </submittedName>
</protein>
<gene>
    <name evidence="2" type="ORF">CLOSTMETH_03799</name>
</gene>
<proteinExistence type="predicted"/>
<name>C0EIV5_9FIRM</name>
<dbReference type="Proteomes" id="UP000003340">
    <property type="component" value="Unassembled WGS sequence"/>
</dbReference>
<evidence type="ECO:0000256" key="1">
    <source>
        <dbReference type="SAM" id="Phobius"/>
    </source>
</evidence>
<feature type="transmembrane region" description="Helical" evidence="1">
    <location>
        <begin position="29"/>
        <end position="46"/>
    </location>
</feature>
<evidence type="ECO:0000313" key="2">
    <source>
        <dbReference type="EMBL" id="EEG28615.1"/>
    </source>
</evidence>
<sequence length="54" mass="6091">MFALSFLRNGSFAGVLSHKKARCAERKRTWLVSFAVLLICTAAYNLDELDVPLF</sequence>